<name>A0ABD1EGD1_HYPHA</name>
<comment type="caution">
    <text evidence="1">The sequence shown here is derived from an EMBL/GenBank/DDBJ whole genome shotgun (WGS) entry which is preliminary data.</text>
</comment>
<accession>A0ABD1EGD1</accession>
<protein>
    <submittedName>
        <fullName evidence="1">Uncharacterized protein</fullName>
    </submittedName>
</protein>
<reference evidence="1 2" key="1">
    <citation type="submission" date="2024-05" db="EMBL/GenBank/DDBJ databases">
        <title>Genetic variation in Jamaican populations of the coffee berry borer (Hypothenemus hampei).</title>
        <authorList>
            <person name="Errbii M."/>
            <person name="Myrie A."/>
        </authorList>
    </citation>
    <scope>NUCLEOTIDE SEQUENCE [LARGE SCALE GENOMIC DNA]</scope>
    <source>
        <strain evidence="1">JA-Hopewell-2020-01-JO</strain>
        <tissue evidence="1">Whole body</tissue>
    </source>
</reference>
<gene>
    <name evidence="1" type="ORF">ABEB36_009324</name>
</gene>
<proteinExistence type="predicted"/>
<sequence>MTKLAASLQTSTSTIDFPAKCEVHDVIRLLQGKGLRAANIHRRMTRLPKLNDMDADDMQGYGRDMLLLEPHVALKVNITQTIAQIQPDLCGRVVENWTTQICATVRSRGGHLNDVIFHT</sequence>
<keyword evidence="2" id="KW-1185">Reference proteome</keyword>
<organism evidence="1 2">
    <name type="scientific">Hypothenemus hampei</name>
    <name type="common">Coffee berry borer</name>
    <dbReference type="NCBI Taxonomy" id="57062"/>
    <lineage>
        <taxon>Eukaryota</taxon>
        <taxon>Metazoa</taxon>
        <taxon>Ecdysozoa</taxon>
        <taxon>Arthropoda</taxon>
        <taxon>Hexapoda</taxon>
        <taxon>Insecta</taxon>
        <taxon>Pterygota</taxon>
        <taxon>Neoptera</taxon>
        <taxon>Endopterygota</taxon>
        <taxon>Coleoptera</taxon>
        <taxon>Polyphaga</taxon>
        <taxon>Cucujiformia</taxon>
        <taxon>Curculionidae</taxon>
        <taxon>Scolytinae</taxon>
        <taxon>Hypothenemus</taxon>
    </lineage>
</organism>
<evidence type="ECO:0000313" key="2">
    <source>
        <dbReference type="Proteomes" id="UP001566132"/>
    </source>
</evidence>
<dbReference type="Proteomes" id="UP001566132">
    <property type="component" value="Unassembled WGS sequence"/>
</dbReference>
<evidence type="ECO:0000313" key="1">
    <source>
        <dbReference type="EMBL" id="KAL1493624.1"/>
    </source>
</evidence>
<dbReference type="EMBL" id="JBDJPC010000007">
    <property type="protein sequence ID" value="KAL1493624.1"/>
    <property type="molecule type" value="Genomic_DNA"/>
</dbReference>
<dbReference type="AlphaFoldDB" id="A0ABD1EGD1"/>